<dbReference type="EMBL" id="MHCN01000010">
    <property type="protein sequence ID" value="OGY21841.1"/>
    <property type="molecule type" value="Genomic_DNA"/>
</dbReference>
<proteinExistence type="inferred from homology"/>
<dbReference type="STRING" id="1802591.A2113_00745"/>
<dbReference type="InterPro" id="IPR051673">
    <property type="entry name" value="SSDNA_exonuclease_RecJ"/>
</dbReference>
<dbReference type="InterPro" id="IPR041122">
    <property type="entry name" value="RecJ_OB"/>
</dbReference>
<dbReference type="GO" id="GO:0003676">
    <property type="term" value="F:nucleic acid binding"/>
    <property type="evidence" value="ECO:0007669"/>
    <property type="project" value="InterPro"/>
</dbReference>
<evidence type="ECO:0000256" key="1">
    <source>
        <dbReference type="ARBA" id="ARBA00005915"/>
    </source>
</evidence>
<dbReference type="Proteomes" id="UP000176299">
    <property type="component" value="Unassembled WGS sequence"/>
</dbReference>
<dbReference type="Gene3D" id="3.90.1640.30">
    <property type="match status" value="1"/>
</dbReference>
<feature type="domain" description="RecJ OB" evidence="8">
    <location>
        <begin position="429"/>
        <end position="534"/>
    </location>
</feature>
<evidence type="ECO:0000256" key="5">
    <source>
        <dbReference type="ARBA" id="ARBA00022839"/>
    </source>
</evidence>
<dbReference type="Pfam" id="PF02272">
    <property type="entry name" value="DHHA1"/>
    <property type="match status" value="1"/>
</dbReference>
<dbReference type="InterPro" id="IPR004610">
    <property type="entry name" value="RecJ"/>
</dbReference>
<feature type="domain" description="DDH" evidence="6">
    <location>
        <begin position="66"/>
        <end position="206"/>
    </location>
</feature>
<feature type="domain" description="DHHA1" evidence="7">
    <location>
        <begin position="323"/>
        <end position="415"/>
    </location>
</feature>
<evidence type="ECO:0000256" key="4">
    <source>
        <dbReference type="ARBA" id="ARBA00022801"/>
    </source>
</evidence>
<keyword evidence="5 9" id="KW-0269">Exonuclease</keyword>
<dbReference type="NCBIfam" id="TIGR00644">
    <property type="entry name" value="recJ"/>
    <property type="match status" value="1"/>
</dbReference>
<dbReference type="Pfam" id="PF17768">
    <property type="entry name" value="RecJ_OB"/>
    <property type="match status" value="1"/>
</dbReference>
<gene>
    <name evidence="9" type="ORF">A2113_00745</name>
</gene>
<comment type="caution">
    <text evidence="9">The sequence shown here is derived from an EMBL/GenBank/DDBJ whole genome shotgun (WGS) entry which is preliminary data.</text>
</comment>
<keyword evidence="4" id="KW-0378">Hydrolase</keyword>
<evidence type="ECO:0000256" key="3">
    <source>
        <dbReference type="ARBA" id="ARBA00022722"/>
    </source>
</evidence>
<evidence type="ECO:0000313" key="10">
    <source>
        <dbReference type="Proteomes" id="UP000176299"/>
    </source>
</evidence>
<dbReference type="Pfam" id="PF01368">
    <property type="entry name" value="DHH"/>
    <property type="match status" value="1"/>
</dbReference>
<dbReference type="PANTHER" id="PTHR30255:SF2">
    <property type="entry name" value="SINGLE-STRANDED-DNA-SPECIFIC EXONUCLEASE RECJ"/>
    <property type="match status" value="1"/>
</dbReference>
<dbReference type="Gene3D" id="3.10.310.30">
    <property type="match status" value="1"/>
</dbReference>
<sequence>MEKRWVVLNENGKDLRRVLIENRNIRDPDSFFKPHLYKLTSPSKLFPDLEKAVERIKKAIKNKELVYIYGDFDADGITGTAILWETIDLLGGKVLPFIPHRVKEGYGLHAQALKSLAKEGAKVIISVDCGVTAVDEAEISKKLSVDLIITDHHPIKAVVPDPFALLHDENLAGSGVAFMLAKALLESFAKSEEKQLFKNLELATIGTIADIVSLVGDNRIIAANGLHNLSASNRIGLRALYEEAAIAKRIGPYEVGFIIVPRLNAAGRMEHALDSLRLLLTRNRERARQLAVKLSETNRRRQEALEGALAHARQGVQAGKLPKIIIVQNKTYPAGVIGLVAARLAEEFYRPAIVIAEGETCKGSARSICGFDIAAAIAAAAEHLETYGGHPMAAGFSVTSTEIRRFKEKILDYAEKTLKGTDLTPTLNIDTGLDGAYLNPATLELVREFEPFGTGNPEPIFLTKNLQVIRSNPVGRGGRHTRFVFRTPANFIVDGIGFGLGDRKVGEGQLLDTVYNLKEDTWQGNGRLELKIKDFRLAGS</sequence>
<dbReference type="SUPFAM" id="SSF64182">
    <property type="entry name" value="DHH phosphoesterases"/>
    <property type="match status" value="1"/>
</dbReference>
<evidence type="ECO:0000313" key="9">
    <source>
        <dbReference type="EMBL" id="OGY21841.1"/>
    </source>
</evidence>
<dbReference type="InterPro" id="IPR003156">
    <property type="entry name" value="DHHA1_dom"/>
</dbReference>
<dbReference type="PANTHER" id="PTHR30255">
    <property type="entry name" value="SINGLE-STRANDED-DNA-SPECIFIC EXONUCLEASE RECJ"/>
    <property type="match status" value="1"/>
</dbReference>
<dbReference type="GO" id="GO:0006310">
    <property type="term" value="P:DNA recombination"/>
    <property type="evidence" value="ECO:0007669"/>
    <property type="project" value="InterPro"/>
</dbReference>
<protein>
    <recommendedName>
        <fullName evidence="2">Single-stranded-DNA-specific exonuclease RecJ</fullName>
    </recommendedName>
</protein>
<dbReference type="GO" id="GO:0006281">
    <property type="term" value="P:DNA repair"/>
    <property type="evidence" value="ECO:0007669"/>
    <property type="project" value="InterPro"/>
</dbReference>
<evidence type="ECO:0000259" key="8">
    <source>
        <dbReference type="Pfam" id="PF17768"/>
    </source>
</evidence>
<evidence type="ECO:0000259" key="6">
    <source>
        <dbReference type="Pfam" id="PF01368"/>
    </source>
</evidence>
<reference evidence="9 10" key="1">
    <citation type="journal article" date="2016" name="Nat. Commun.">
        <title>Thousands of microbial genomes shed light on interconnected biogeochemical processes in an aquifer system.</title>
        <authorList>
            <person name="Anantharaman K."/>
            <person name="Brown C.T."/>
            <person name="Hug L.A."/>
            <person name="Sharon I."/>
            <person name="Castelle C.J."/>
            <person name="Probst A.J."/>
            <person name="Thomas B.C."/>
            <person name="Singh A."/>
            <person name="Wilkins M.J."/>
            <person name="Karaoz U."/>
            <person name="Brodie E.L."/>
            <person name="Williams K.H."/>
            <person name="Hubbard S.S."/>
            <person name="Banfield J.F."/>
        </authorList>
    </citation>
    <scope>NUCLEOTIDE SEQUENCE [LARGE SCALE GENOMIC DNA]</scope>
</reference>
<keyword evidence="3" id="KW-0540">Nuclease</keyword>
<dbReference type="InterPro" id="IPR038763">
    <property type="entry name" value="DHH_sf"/>
</dbReference>
<organism evidence="9 10">
    <name type="scientific">Candidatus Woykebacteria bacterium GWA1_44_8</name>
    <dbReference type="NCBI Taxonomy" id="1802591"/>
    <lineage>
        <taxon>Bacteria</taxon>
        <taxon>Candidatus Woykeibacteriota</taxon>
    </lineage>
</organism>
<dbReference type="AlphaFoldDB" id="A0A1G1W2H1"/>
<name>A0A1G1W2H1_9BACT</name>
<accession>A0A1G1W2H1</accession>
<dbReference type="InterPro" id="IPR001667">
    <property type="entry name" value="DDH_dom"/>
</dbReference>
<dbReference type="GO" id="GO:0008409">
    <property type="term" value="F:5'-3' exonuclease activity"/>
    <property type="evidence" value="ECO:0007669"/>
    <property type="project" value="InterPro"/>
</dbReference>
<evidence type="ECO:0000256" key="2">
    <source>
        <dbReference type="ARBA" id="ARBA00019841"/>
    </source>
</evidence>
<comment type="similarity">
    <text evidence="1">Belongs to the RecJ family.</text>
</comment>
<evidence type="ECO:0000259" key="7">
    <source>
        <dbReference type="Pfam" id="PF02272"/>
    </source>
</evidence>